<dbReference type="Proteomes" id="UP001295684">
    <property type="component" value="Unassembled WGS sequence"/>
</dbReference>
<dbReference type="GO" id="GO:0061630">
    <property type="term" value="F:ubiquitin protein ligase activity"/>
    <property type="evidence" value="ECO:0007669"/>
    <property type="project" value="UniProtKB-EC"/>
</dbReference>
<feature type="region of interest" description="Disordered" evidence="9">
    <location>
        <begin position="55"/>
        <end position="125"/>
    </location>
</feature>
<keyword evidence="7" id="KW-0862">Zinc</keyword>
<evidence type="ECO:0000256" key="4">
    <source>
        <dbReference type="ARBA" id="ARBA00022723"/>
    </source>
</evidence>
<dbReference type="PANTHER" id="PTHR22937">
    <property type="entry name" value="E3 UBIQUITIN-PROTEIN LIGASE RNF165"/>
    <property type="match status" value="1"/>
</dbReference>
<name>A0AAD2D1E9_EUPCR</name>
<dbReference type="InterPro" id="IPR003903">
    <property type="entry name" value="UIM_dom"/>
</dbReference>
<dbReference type="Pfam" id="PF13639">
    <property type="entry name" value="zf-RING_2"/>
    <property type="match status" value="1"/>
</dbReference>
<dbReference type="PANTHER" id="PTHR22937:SF65">
    <property type="entry name" value="E3 UBIQUITIN-PROTEIN LIGASE ARK2C"/>
    <property type="match status" value="1"/>
</dbReference>
<keyword evidence="6" id="KW-0833">Ubl conjugation pathway</keyword>
<comment type="catalytic activity">
    <reaction evidence="1">
        <text>S-ubiquitinyl-[E2 ubiquitin-conjugating enzyme]-L-cysteine + [acceptor protein]-L-lysine = [E2 ubiquitin-conjugating enzyme]-L-cysteine + N(6)-ubiquitinyl-[acceptor protein]-L-lysine.</text>
        <dbReference type="EC" id="2.3.2.27"/>
    </reaction>
</comment>
<evidence type="ECO:0000259" key="10">
    <source>
        <dbReference type="PROSITE" id="PS50089"/>
    </source>
</evidence>
<feature type="compositionally biased region" description="Acidic residues" evidence="9">
    <location>
        <begin position="93"/>
        <end position="104"/>
    </location>
</feature>
<dbReference type="SMART" id="SM00184">
    <property type="entry name" value="RING"/>
    <property type="match status" value="1"/>
</dbReference>
<accession>A0AAD2D1E9</accession>
<evidence type="ECO:0000256" key="6">
    <source>
        <dbReference type="ARBA" id="ARBA00022786"/>
    </source>
</evidence>
<keyword evidence="4" id="KW-0479">Metal-binding</keyword>
<evidence type="ECO:0000313" key="12">
    <source>
        <dbReference type="Proteomes" id="UP001295684"/>
    </source>
</evidence>
<evidence type="ECO:0000256" key="7">
    <source>
        <dbReference type="ARBA" id="ARBA00022833"/>
    </source>
</evidence>
<evidence type="ECO:0000313" key="11">
    <source>
        <dbReference type="EMBL" id="CAI2376641.1"/>
    </source>
</evidence>
<feature type="domain" description="RING-type" evidence="10">
    <location>
        <begin position="260"/>
        <end position="301"/>
    </location>
</feature>
<keyword evidence="3" id="KW-0808">Transferase</keyword>
<dbReference type="PROSITE" id="PS50330">
    <property type="entry name" value="UIM"/>
    <property type="match status" value="1"/>
</dbReference>
<evidence type="ECO:0000256" key="9">
    <source>
        <dbReference type="SAM" id="MobiDB-lite"/>
    </source>
</evidence>
<dbReference type="PROSITE" id="PS50089">
    <property type="entry name" value="ZF_RING_2"/>
    <property type="match status" value="1"/>
</dbReference>
<dbReference type="InterPro" id="IPR001841">
    <property type="entry name" value="Znf_RING"/>
</dbReference>
<evidence type="ECO:0000256" key="1">
    <source>
        <dbReference type="ARBA" id="ARBA00000900"/>
    </source>
</evidence>
<organism evidence="11 12">
    <name type="scientific">Euplotes crassus</name>
    <dbReference type="NCBI Taxonomy" id="5936"/>
    <lineage>
        <taxon>Eukaryota</taxon>
        <taxon>Sar</taxon>
        <taxon>Alveolata</taxon>
        <taxon>Ciliophora</taxon>
        <taxon>Intramacronucleata</taxon>
        <taxon>Spirotrichea</taxon>
        <taxon>Hypotrichia</taxon>
        <taxon>Euplotida</taxon>
        <taxon>Euplotidae</taxon>
        <taxon>Moneuplotes</taxon>
    </lineage>
</organism>
<dbReference type="Gene3D" id="3.30.40.10">
    <property type="entry name" value="Zinc/RING finger domain, C3HC4 (zinc finger)"/>
    <property type="match status" value="1"/>
</dbReference>
<dbReference type="EMBL" id="CAMPGE010018203">
    <property type="protein sequence ID" value="CAI2376641.1"/>
    <property type="molecule type" value="Genomic_DNA"/>
</dbReference>
<dbReference type="InterPro" id="IPR013083">
    <property type="entry name" value="Znf_RING/FYVE/PHD"/>
</dbReference>
<keyword evidence="12" id="KW-1185">Reference proteome</keyword>
<keyword evidence="5 8" id="KW-0863">Zinc-finger</keyword>
<feature type="compositionally biased region" description="Basic and acidic residues" evidence="9">
    <location>
        <begin position="105"/>
        <end position="119"/>
    </location>
</feature>
<sequence length="308" mass="36326">MDQHEHYGVNEIVDAQKQYGDYEEALQKAMEMSLTEVPNSNEGAGDDPLLYEIYDLPPEMDGNRADDRARQPREEIQQSDRRNQVEEINIGDYDYDGIYEEASEQSERQARERNRERNQRQNIRVIGHDFDQYHPDERHNDLLAELPDHRIRERLNDPRIGFGIERIPRYPDYRRERSPYRPREIQRRPYMARDLNPMDFEQVNRRSPENQNLEVDADNMNYEQLLELENNIGSVSKGYRQEEIEAIPITYSFLNSTSNCPICLDDIEDGTPILSIACRHEFHMECLKKSLEDNKGCPVCKADAFQLV</sequence>
<evidence type="ECO:0000256" key="3">
    <source>
        <dbReference type="ARBA" id="ARBA00022679"/>
    </source>
</evidence>
<evidence type="ECO:0000256" key="2">
    <source>
        <dbReference type="ARBA" id="ARBA00012483"/>
    </source>
</evidence>
<protein>
    <recommendedName>
        <fullName evidence="2">RING-type E3 ubiquitin transferase</fullName>
        <ecNumber evidence="2">2.3.2.27</ecNumber>
    </recommendedName>
</protein>
<evidence type="ECO:0000256" key="8">
    <source>
        <dbReference type="PROSITE-ProRule" id="PRU00175"/>
    </source>
</evidence>
<feature type="compositionally biased region" description="Basic and acidic residues" evidence="9">
    <location>
        <begin position="61"/>
        <end position="85"/>
    </location>
</feature>
<dbReference type="EC" id="2.3.2.27" evidence="2"/>
<dbReference type="AlphaFoldDB" id="A0AAD2D1E9"/>
<dbReference type="SUPFAM" id="SSF57850">
    <property type="entry name" value="RING/U-box"/>
    <property type="match status" value="1"/>
</dbReference>
<proteinExistence type="predicted"/>
<dbReference type="InterPro" id="IPR045191">
    <property type="entry name" value="MBR1/2-like"/>
</dbReference>
<evidence type="ECO:0000256" key="5">
    <source>
        <dbReference type="ARBA" id="ARBA00022771"/>
    </source>
</evidence>
<comment type="caution">
    <text evidence="11">The sequence shown here is derived from an EMBL/GenBank/DDBJ whole genome shotgun (WGS) entry which is preliminary data.</text>
</comment>
<reference evidence="11" key="1">
    <citation type="submission" date="2023-07" db="EMBL/GenBank/DDBJ databases">
        <authorList>
            <consortium name="AG Swart"/>
            <person name="Singh M."/>
            <person name="Singh A."/>
            <person name="Seah K."/>
            <person name="Emmerich C."/>
        </authorList>
    </citation>
    <scope>NUCLEOTIDE SEQUENCE</scope>
    <source>
        <strain evidence="11">DP1</strain>
    </source>
</reference>
<dbReference type="GO" id="GO:0008270">
    <property type="term" value="F:zinc ion binding"/>
    <property type="evidence" value="ECO:0007669"/>
    <property type="project" value="UniProtKB-KW"/>
</dbReference>
<gene>
    <name evidence="11" type="ORF">ECRASSUSDP1_LOCUS18011</name>
</gene>